<dbReference type="Proteomes" id="UP000287033">
    <property type="component" value="Unassembled WGS sequence"/>
</dbReference>
<organism evidence="1 2">
    <name type="scientific">Chiloscyllium punctatum</name>
    <name type="common">Brownbanded bambooshark</name>
    <name type="synonym">Hemiscyllium punctatum</name>
    <dbReference type="NCBI Taxonomy" id="137246"/>
    <lineage>
        <taxon>Eukaryota</taxon>
        <taxon>Metazoa</taxon>
        <taxon>Chordata</taxon>
        <taxon>Craniata</taxon>
        <taxon>Vertebrata</taxon>
        <taxon>Chondrichthyes</taxon>
        <taxon>Elasmobranchii</taxon>
        <taxon>Galeomorphii</taxon>
        <taxon>Galeoidea</taxon>
        <taxon>Orectolobiformes</taxon>
        <taxon>Hemiscylliidae</taxon>
        <taxon>Chiloscyllium</taxon>
    </lineage>
</organism>
<accession>A0A401TQA2</accession>
<sequence>MRAATDVRCGGGRCGSVRGVTCERRRDPIGRKRAVTWSEVSRDCGVRLLQQQDFLFKNVMKKCKMPRFAGLGPAGPARSELPSPE</sequence>
<reference evidence="1 2" key="1">
    <citation type="journal article" date="2018" name="Nat. Ecol. Evol.">
        <title>Shark genomes provide insights into elasmobranch evolution and the origin of vertebrates.</title>
        <authorList>
            <person name="Hara Y"/>
            <person name="Yamaguchi K"/>
            <person name="Onimaru K"/>
            <person name="Kadota M"/>
            <person name="Koyanagi M"/>
            <person name="Keeley SD"/>
            <person name="Tatsumi K"/>
            <person name="Tanaka K"/>
            <person name="Motone F"/>
            <person name="Kageyama Y"/>
            <person name="Nozu R"/>
            <person name="Adachi N"/>
            <person name="Nishimura O"/>
            <person name="Nakagawa R"/>
            <person name="Tanegashima C"/>
            <person name="Kiyatake I"/>
            <person name="Matsumoto R"/>
            <person name="Murakumo K"/>
            <person name="Nishida K"/>
            <person name="Terakita A"/>
            <person name="Kuratani S"/>
            <person name="Sato K"/>
            <person name="Hyodo S Kuraku.S."/>
        </authorList>
    </citation>
    <scope>NUCLEOTIDE SEQUENCE [LARGE SCALE GENOMIC DNA]</scope>
</reference>
<dbReference type="EMBL" id="BEZZ01142824">
    <property type="protein sequence ID" value="GCC44847.1"/>
    <property type="molecule type" value="Genomic_DNA"/>
</dbReference>
<name>A0A401TQA2_CHIPU</name>
<gene>
    <name evidence="1" type="ORF">chiPu_0028892</name>
</gene>
<keyword evidence="2" id="KW-1185">Reference proteome</keyword>
<comment type="caution">
    <text evidence="1">The sequence shown here is derived from an EMBL/GenBank/DDBJ whole genome shotgun (WGS) entry which is preliminary data.</text>
</comment>
<proteinExistence type="predicted"/>
<evidence type="ECO:0000313" key="2">
    <source>
        <dbReference type="Proteomes" id="UP000287033"/>
    </source>
</evidence>
<dbReference type="AlphaFoldDB" id="A0A401TQA2"/>
<protein>
    <submittedName>
        <fullName evidence="1">Uncharacterized protein</fullName>
    </submittedName>
</protein>
<evidence type="ECO:0000313" key="1">
    <source>
        <dbReference type="EMBL" id="GCC44847.1"/>
    </source>
</evidence>